<name>A0A2Z3JH64_9DEIO</name>
<evidence type="ECO:0000313" key="2">
    <source>
        <dbReference type="Proteomes" id="UP000245368"/>
    </source>
</evidence>
<dbReference type="NCBIfam" id="NF037970">
    <property type="entry name" value="vanZ_1"/>
    <property type="match status" value="1"/>
</dbReference>
<dbReference type="EMBL" id="CP029494">
    <property type="protein sequence ID" value="AWN24345.1"/>
    <property type="molecule type" value="Genomic_DNA"/>
</dbReference>
<keyword evidence="2" id="KW-1185">Reference proteome</keyword>
<dbReference type="OrthoDB" id="291892at2"/>
<sequence length="120" mass="13065">MRPSRRVRRPAWWWPALILVALNWWLGSSGTALAQPLDWAAHLLLYAALGFSLGRASGSYPAAWVLTAWLGALDQVHQAFVAGRDAGITGWWAALLGGFVGSRLSLTDPAESARSRRVGR</sequence>
<protein>
    <submittedName>
        <fullName evidence="1">Antibiotic resistance protein VanZ</fullName>
    </submittedName>
</protein>
<dbReference type="KEGG" id="dez:DKM44_14840"/>
<dbReference type="AlphaFoldDB" id="A0A2Z3JH64"/>
<proteinExistence type="predicted"/>
<organism evidence="1 2">
    <name type="scientific">Deinococcus irradiatisoli</name>
    <dbReference type="NCBI Taxonomy" id="2202254"/>
    <lineage>
        <taxon>Bacteria</taxon>
        <taxon>Thermotogati</taxon>
        <taxon>Deinococcota</taxon>
        <taxon>Deinococci</taxon>
        <taxon>Deinococcales</taxon>
        <taxon>Deinococcaceae</taxon>
        <taxon>Deinococcus</taxon>
    </lineage>
</organism>
<evidence type="ECO:0000313" key="1">
    <source>
        <dbReference type="EMBL" id="AWN24345.1"/>
    </source>
</evidence>
<dbReference type="Proteomes" id="UP000245368">
    <property type="component" value="Chromosome"/>
</dbReference>
<reference evidence="1 2" key="1">
    <citation type="submission" date="2018-05" db="EMBL/GenBank/DDBJ databases">
        <title>Complete Genome Sequence of Deinococcus sp. strain 17bor-2.</title>
        <authorList>
            <person name="Srinivasan S."/>
        </authorList>
    </citation>
    <scope>NUCLEOTIDE SEQUENCE [LARGE SCALE GENOMIC DNA]</scope>
    <source>
        <strain evidence="1 2">17bor-2</strain>
    </source>
</reference>
<gene>
    <name evidence="1" type="ORF">DKM44_14840</name>
</gene>
<accession>A0A2Z3JH64</accession>